<evidence type="ECO:0000256" key="6">
    <source>
        <dbReference type="HAMAP-Rule" id="MF_00114"/>
    </source>
</evidence>
<dbReference type="InterPro" id="IPR011343">
    <property type="entry name" value="DeoC"/>
</dbReference>
<dbReference type="SUPFAM" id="SSF51569">
    <property type="entry name" value="Aldolase"/>
    <property type="match status" value="1"/>
</dbReference>
<dbReference type="InterPro" id="IPR028581">
    <property type="entry name" value="DeoC_typeI"/>
</dbReference>
<feature type="active site" description="Proton donor/acceptor" evidence="6">
    <location>
        <position position="199"/>
    </location>
</feature>
<dbReference type="PANTHER" id="PTHR10889">
    <property type="entry name" value="DEOXYRIBOSE-PHOSPHATE ALDOLASE"/>
    <property type="match status" value="1"/>
</dbReference>
<name>A0ABP5FDX1_9MICC</name>
<sequence>MSNTAPLNPTQVDTLETAQLAARIDHTLLSPTASAQDIDNLCDQAANYGTASVCIQPIWVARAAERLKKTDVKVCTVIGFPTGAHAPQTKAFETSQAIHDGADELDMVIDQAAALASNTRQVVKDIAAVVHAANDHDVLVKVILETGALTDQAKVLACEAAVEAGADYVKTSTGFGTGGAIVEDVQLLRSTVGESIGVKASGGIRTRDDALNMLKAGATRLGASSTYAILS</sequence>
<comment type="function">
    <text evidence="6">Catalyzes a reversible aldol reaction between acetaldehyde and D-glyceraldehyde 3-phosphate to generate 2-deoxy-D-ribose 5-phosphate.</text>
</comment>
<protein>
    <recommendedName>
        <fullName evidence="6">Deoxyribose-phosphate aldolase</fullName>
        <shortName evidence="6">DERA</shortName>
        <ecNumber evidence="6">4.1.2.4</ecNumber>
    </recommendedName>
    <alternativeName>
        <fullName evidence="6">2-deoxy-D-ribose 5-phosphate aldolase</fullName>
    </alternativeName>
    <alternativeName>
        <fullName evidence="6">Phosphodeoxyriboaldolase</fullName>
        <shortName evidence="6">Deoxyriboaldolase</shortName>
    </alternativeName>
</protein>
<keyword evidence="2 6" id="KW-0963">Cytoplasm</keyword>
<comment type="similarity">
    <text evidence="1 6">Belongs to the DeoC/FbaB aldolase family. DeoC type 1 subfamily.</text>
</comment>
<organism evidence="7 8">
    <name type="scientific">Yaniella flava</name>
    <dbReference type="NCBI Taxonomy" id="287930"/>
    <lineage>
        <taxon>Bacteria</taxon>
        <taxon>Bacillati</taxon>
        <taxon>Actinomycetota</taxon>
        <taxon>Actinomycetes</taxon>
        <taxon>Micrococcales</taxon>
        <taxon>Micrococcaceae</taxon>
        <taxon>Yaniella</taxon>
    </lineage>
</organism>
<reference evidence="8" key="1">
    <citation type="journal article" date="2019" name="Int. J. Syst. Evol. Microbiol.">
        <title>The Global Catalogue of Microorganisms (GCM) 10K type strain sequencing project: providing services to taxonomists for standard genome sequencing and annotation.</title>
        <authorList>
            <consortium name="The Broad Institute Genomics Platform"/>
            <consortium name="The Broad Institute Genome Sequencing Center for Infectious Disease"/>
            <person name="Wu L."/>
            <person name="Ma J."/>
        </authorList>
    </citation>
    <scope>NUCLEOTIDE SEQUENCE [LARGE SCALE GENOMIC DNA]</scope>
    <source>
        <strain evidence="8">JCM 13595</strain>
    </source>
</reference>
<comment type="caution">
    <text evidence="7">The sequence shown here is derived from an EMBL/GenBank/DDBJ whole genome shotgun (WGS) entry which is preliminary data.</text>
</comment>
<evidence type="ECO:0000256" key="1">
    <source>
        <dbReference type="ARBA" id="ARBA00010936"/>
    </source>
</evidence>
<keyword evidence="4 6" id="KW-0704">Schiff base</keyword>
<dbReference type="CDD" id="cd00959">
    <property type="entry name" value="DeoC"/>
    <property type="match status" value="1"/>
</dbReference>
<accession>A0ABP5FDX1</accession>
<dbReference type="Proteomes" id="UP001501461">
    <property type="component" value="Unassembled WGS sequence"/>
</dbReference>
<dbReference type="PANTHER" id="PTHR10889:SF1">
    <property type="entry name" value="DEOXYRIBOSE-PHOSPHATE ALDOLASE"/>
    <property type="match status" value="1"/>
</dbReference>
<gene>
    <name evidence="6 7" type="primary">deoC</name>
    <name evidence="7" type="ORF">GCM10009720_00360</name>
</gene>
<dbReference type="HAMAP" id="MF_00114">
    <property type="entry name" value="DeoC_type1"/>
    <property type="match status" value="1"/>
</dbReference>
<dbReference type="NCBIfam" id="TIGR00126">
    <property type="entry name" value="deoC"/>
    <property type="match status" value="1"/>
</dbReference>
<dbReference type="Gene3D" id="3.20.20.70">
    <property type="entry name" value="Aldolase class I"/>
    <property type="match status" value="1"/>
</dbReference>
<evidence type="ECO:0000256" key="3">
    <source>
        <dbReference type="ARBA" id="ARBA00023239"/>
    </source>
</evidence>
<keyword evidence="3 6" id="KW-0456">Lyase</keyword>
<dbReference type="PIRSF" id="PIRSF001357">
    <property type="entry name" value="DeoC"/>
    <property type="match status" value="1"/>
</dbReference>
<dbReference type="InterPro" id="IPR013785">
    <property type="entry name" value="Aldolase_TIM"/>
</dbReference>
<feature type="active site" description="Proton donor/acceptor" evidence="6">
    <location>
        <position position="106"/>
    </location>
</feature>
<dbReference type="SMART" id="SM01133">
    <property type="entry name" value="DeoC"/>
    <property type="match status" value="1"/>
</dbReference>
<evidence type="ECO:0000313" key="7">
    <source>
        <dbReference type="EMBL" id="GAA2024579.1"/>
    </source>
</evidence>
<dbReference type="Pfam" id="PF01791">
    <property type="entry name" value="DeoC"/>
    <property type="match status" value="1"/>
</dbReference>
<dbReference type="EMBL" id="BAAAMN010000003">
    <property type="protein sequence ID" value="GAA2024579.1"/>
    <property type="molecule type" value="Genomic_DNA"/>
</dbReference>
<keyword evidence="8" id="KW-1185">Reference proteome</keyword>
<comment type="subcellular location">
    <subcellularLocation>
        <location evidence="6">Cytoplasm</location>
    </subcellularLocation>
</comment>
<comment type="catalytic activity">
    <reaction evidence="5 6">
        <text>2-deoxy-D-ribose 5-phosphate = D-glyceraldehyde 3-phosphate + acetaldehyde</text>
        <dbReference type="Rhea" id="RHEA:12821"/>
        <dbReference type="ChEBI" id="CHEBI:15343"/>
        <dbReference type="ChEBI" id="CHEBI:59776"/>
        <dbReference type="ChEBI" id="CHEBI:62877"/>
        <dbReference type="EC" id="4.1.2.4"/>
    </reaction>
</comment>
<evidence type="ECO:0000256" key="2">
    <source>
        <dbReference type="ARBA" id="ARBA00022490"/>
    </source>
</evidence>
<feature type="active site" description="Schiff-base intermediate with acetaldehyde" evidence="6">
    <location>
        <position position="170"/>
    </location>
</feature>
<evidence type="ECO:0000256" key="4">
    <source>
        <dbReference type="ARBA" id="ARBA00023270"/>
    </source>
</evidence>
<evidence type="ECO:0000313" key="8">
    <source>
        <dbReference type="Proteomes" id="UP001501461"/>
    </source>
</evidence>
<dbReference type="RefSeq" id="WP_343955453.1">
    <property type="nucleotide sequence ID" value="NZ_BAAAMN010000003.1"/>
</dbReference>
<dbReference type="InterPro" id="IPR002915">
    <property type="entry name" value="DeoC/FbaB/LacD_aldolase"/>
</dbReference>
<proteinExistence type="inferred from homology"/>
<dbReference type="EC" id="4.1.2.4" evidence="6"/>
<comment type="pathway">
    <text evidence="6">Carbohydrate degradation; 2-deoxy-D-ribose 1-phosphate degradation; D-glyceraldehyde 3-phosphate and acetaldehyde from 2-deoxy-alpha-D-ribose 1-phosphate: step 2/2.</text>
</comment>
<evidence type="ECO:0000256" key="5">
    <source>
        <dbReference type="ARBA" id="ARBA00048791"/>
    </source>
</evidence>